<keyword evidence="3" id="KW-1185">Reference proteome</keyword>
<organism evidence="2 3">
    <name type="scientific">Dreissena polymorpha</name>
    <name type="common">Zebra mussel</name>
    <name type="synonym">Mytilus polymorpha</name>
    <dbReference type="NCBI Taxonomy" id="45954"/>
    <lineage>
        <taxon>Eukaryota</taxon>
        <taxon>Metazoa</taxon>
        <taxon>Spiralia</taxon>
        <taxon>Lophotrochozoa</taxon>
        <taxon>Mollusca</taxon>
        <taxon>Bivalvia</taxon>
        <taxon>Autobranchia</taxon>
        <taxon>Heteroconchia</taxon>
        <taxon>Euheterodonta</taxon>
        <taxon>Imparidentia</taxon>
        <taxon>Neoheterodontei</taxon>
        <taxon>Myida</taxon>
        <taxon>Dreissenoidea</taxon>
        <taxon>Dreissenidae</taxon>
        <taxon>Dreissena</taxon>
    </lineage>
</organism>
<accession>A0A9D4I5J2</accession>
<dbReference type="AlphaFoldDB" id="A0A9D4I5J2"/>
<dbReference type="Proteomes" id="UP000828390">
    <property type="component" value="Unassembled WGS sequence"/>
</dbReference>
<comment type="caution">
    <text evidence="2">The sequence shown here is derived from an EMBL/GenBank/DDBJ whole genome shotgun (WGS) entry which is preliminary data.</text>
</comment>
<feature type="compositionally biased region" description="Acidic residues" evidence="1">
    <location>
        <begin position="14"/>
        <end position="30"/>
    </location>
</feature>
<evidence type="ECO:0000256" key="1">
    <source>
        <dbReference type="SAM" id="MobiDB-lite"/>
    </source>
</evidence>
<protein>
    <submittedName>
        <fullName evidence="2">Uncharacterized protein</fullName>
    </submittedName>
</protein>
<gene>
    <name evidence="2" type="ORF">DPMN_183525</name>
</gene>
<evidence type="ECO:0000313" key="3">
    <source>
        <dbReference type="Proteomes" id="UP000828390"/>
    </source>
</evidence>
<proteinExistence type="predicted"/>
<dbReference type="EMBL" id="JAIWYP010000010">
    <property type="protein sequence ID" value="KAH3749035.1"/>
    <property type="molecule type" value="Genomic_DNA"/>
</dbReference>
<evidence type="ECO:0000313" key="2">
    <source>
        <dbReference type="EMBL" id="KAH3749035.1"/>
    </source>
</evidence>
<sequence>MASNIESTCVPMDDSNEESEESDYTYNPDDDYILQEQWKIPRMEMPSRREPSEERIPLIPIQDDTGRNSETQLTTEFYKKTYTSGTISLQINNNMTEQNIHLQDVKFIKIDADKGDNDSILKTVAEGVVKQVWQLRHKNLLMSVLSGALELDNEVRGAIQNAIEGVLEGTCVVTDGTYKGGSRLVEQAVIEFNINKKKHPIGCPLIGIVYLDDILNKTTIKEPWEVKKGVFGIDSDGELFIVDNRKQR</sequence>
<feature type="region of interest" description="Disordered" evidence="1">
    <location>
        <begin position="1"/>
        <end position="30"/>
    </location>
</feature>
<name>A0A9D4I5J2_DREPO</name>
<reference evidence="2" key="1">
    <citation type="journal article" date="2019" name="bioRxiv">
        <title>The Genome of the Zebra Mussel, Dreissena polymorpha: A Resource for Invasive Species Research.</title>
        <authorList>
            <person name="McCartney M.A."/>
            <person name="Auch B."/>
            <person name="Kono T."/>
            <person name="Mallez S."/>
            <person name="Zhang Y."/>
            <person name="Obille A."/>
            <person name="Becker A."/>
            <person name="Abrahante J.E."/>
            <person name="Garbe J."/>
            <person name="Badalamenti J.P."/>
            <person name="Herman A."/>
            <person name="Mangelson H."/>
            <person name="Liachko I."/>
            <person name="Sullivan S."/>
            <person name="Sone E.D."/>
            <person name="Koren S."/>
            <person name="Silverstein K.A.T."/>
            <person name="Beckman K.B."/>
            <person name="Gohl D.M."/>
        </authorList>
    </citation>
    <scope>NUCLEOTIDE SEQUENCE</scope>
    <source>
        <strain evidence="2">Duluth1</strain>
        <tissue evidence="2">Whole animal</tissue>
    </source>
</reference>
<reference evidence="2" key="2">
    <citation type="submission" date="2020-11" db="EMBL/GenBank/DDBJ databases">
        <authorList>
            <person name="McCartney M.A."/>
            <person name="Auch B."/>
            <person name="Kono T."/>
            <person name="Mallez S."/>
            <person name="Becker A."/>
            <person name="Gohl D.M."/>
            <person name="Silverstein K.A.T."/>
            <person name="Koren S."/>
            <person name="Bechman K.B."/>
            <person name="Herman A."/>
            <person name="Abrahante J.E."/>
            <person name="Garbe J."/>
        </authorList>
    </citation>
    <scope>NUCLEOTIDE SEQUENCE</scope>
    <source>
        <strain evidence="2">Duluth1</strain>
        <tissue evidence="2">Whole animal</tissue>
    </source>
</reference>